<comment type="caution">
    <text evidence="5">The sequence shown here is derived from an EMBL/GenBank/DDBJ whole genome shotgun (WGS) entry which is preliminary data.</text>
</comment>
<keyword evidence="2 3" id="KW-0175">Coiled coil</keyword>
<accession>A0A7X1ZCR3</accession>
<evidence type="ECO:0000313" key="5">
    <source>
        <dbReference type="EMBL" id="MQX35599.1"/>
    </source>
</evidence>
<feature type="transmembrane region" description="Helical" evidence="4">
    <location>
        <begin position="417"/>
        <end position="435"/>
    </location>
</feature>
<evidence type="ECO:0000256" key="3">
    <source>
        <dbReference type="SAM" id="Coils"/>
    </source>
</evidence>
<gene>
    <name evidence="5" type="ORF">GHC57_03615</name>
</gene>
<feature type="transmembrane region" description="Helical" evidence="4">
    <location>
        <begin position="378"/>
        <end position="397"/>
    </location>
</feature>
<organism evidence="5 6">
    <name type="scientific">Roseospira navarrensis</name>
    <dbReference type="NCBI Taxonomy" id="140058"/>
    <lineage>
        <taxon>Bacteria</taxon>
        <taxon>Pseudomonadati</taxon>
        <taxon>Pseudomonadota</taxon>
        <taxon>Alphaproteobacteria</taxon>
        <taxon>Rhodospirillales</taxon>
        <taxon>Rhodospirillaceae</taxon>
        <taxon>Roseospira</taxon>
    </lineage>
</organism>
<evidence type="ECO:0000256" key="4">
    <source>
        <dbReference type="SAM" id="Phobius"/>
    </source>
</evidence>
<evidence type="ECO:0000313" key="6">
    <source>
        <dbReference type="Proteomes" id="UP000434582"/>
    </source>
</evidence>
<dbReference type="GO" id="GO:0030313">
    <property type="term" value="C:cell envelope"/>
    <property type="evidence" value="ECO:0007669"/>
    <property type="project" value="UniProtKB-SubCell"/>
</dbReference>
<feature type="transmembrane region" description="Helical" evidence="4">
    <location>
        <begin position="209"/>
        <end position="228"/>
    </location>
</feature>
<keyword evidence="6" id="KW-1185">Reference proteome</keyword>
<dbReference type="RefSeq" id="WP_153341264.1">
    <property type="nucleotide sequence ID" value="NZ_WIVE01000006.1"/>
</dbReference>
<evidence type="ECO:0000256" key="2">
    <source>
        <dbReference type="ARBA" id="ARBA00023054"/>
    </source>
</evidence>
<keyword evidence="4" id="KW-1133">Transmembrane helix</keyword>
<dbReference type="PANTHER" id="PTHR32347">
    <property type="entry name" value="EFFLUX SYSTEM COMPONENT YKNX-RELATED"/>
    <property type="match status" value="1"/>
</dbReference>
<name>A0A7X1ZCR3_9PROT</name>
<feature type="transmembrane region" description="Helical" evidence="4">
    <location>
        <begin position="275"/>
        <end position="296"/>
    </location>
</feature>
<dbReference type="SUPFAM" id="SSF111369">
    <property type="entry name" value="HlyD-like secretion proteins"/>
    <property type="match status" value="1"/>
</dbReference>
<dbReference type="PANTHER" id="PTHR32347:SF23">
    <property type="entry name" value="BLL5650 PROTEIN"/>
    <property type="match status" value="1"/>
</dbReference>
<feature type="transmembrane region" description="Helical" evidence="4">
    <location>
        <begin position="178"/>
        <end position="197"/>
    </location>
</feature>
<feature type="coiled-coil region" evidence="3">
    <location>
        <begin position="489"/>
        <end position="543"/>
    </location>
</feature>
<comment type="subcellular location">
    <subcellularLocation>
        <location evidence="1">Cell envelope</location>
    </subcellularLocation>
</comment>
<feature type="transmembrane region" description="Helical" evidence="4">
    <location>
        <begin position="148"/>
        <end position="166"/>
    </location>
</feature>
<keyword evidence="4" id="KW-0472">Membrane</keyword>
<keyword evidence="4" id="KW-0812">Transmembrane</keyword>
<feature type="transmembrane region" description="Helical" evidence="4">
    <location>
        <begin position="248"/>
        <end position="268"/>
    </location>
</feature>
<evidence type="ECO:0000256" key="1">
    <source>
        <dbReference type="ARBA" id="ARBA00004196"/>
    </source>
</evidence>
<feature type="transmembrane region" description="Helical" evidence="4">
    <location>
        <begin position="347"/>
        <end position="372"/>
    </location>
</feature>
<dbReference type="OrthoDB" id="9759690at2"/>
<dbReference type="EMBL" id="WIVE01000006">
    <property type="protein sequence ID" value="MQX35599.1"/>
    <property type="molecule type" value="Genomic_DNA"/>
</dbReference>
<dbReference type="AlphaFoldDB" id="A0A7X1ZCR3"/>
<proteinExistence type="predicted"/>
<protein>
    <submittedName>
        <fullName evidence="5">Peptidase M50</fullName>
    </submittedName>
</protein>
<reference evidence="5 6" key="1">
    <citation type="submission" date="2019-10" db="EMBL/GenBank/DDBJ databases">
        <title>Draft whole-genome sequence of the purple nonsulfur photosynthetic bacterium Roseospira navarrensis DSM 15114.</title>
        <authorList>
            <person name="Kyndt J.A."/>
            <person name="Meyer T.E."/>
        </authorList>
    </citation>
    <scope>NUCLEOTIDE SEQUENCE [LARGE SCALE GENOMIC DNA]</scope>
    <source>
        <strain evidence="5 6">DSM 15114</strain>
    </source>
</reference>
<dbReference type="InterPro" id="IPR050465">
    <property type="entry name" value="UPF0194_transport"/>
</dbReference>
<sequence>MTTAALPPLRADLTLHSGPPALDGAPTWTIGDPARNRYVRIDWPAFEMLVRWDLGRPAAVAAAVSGETTLRLAPDDVAALAVFLRDQQLTEDASPAGTRRLAEAARAARPSPGAWLVHRYLFFRVPLVRPDGFLSATRGAVAWLGSRTFLGATVAALLLGLVMIVRQGDLFVAAFERAFTPAGLVAFAVALVAVKAVHELGHAYTAKTFGCRVPAMGVAFMVLLPMLYTDVNAAWTLRERRRRLLVGAAGMRAELTVAAWATLAWSLLPEGPARQAAFVLAAVTWVSSLAINASPFMRFDGYFLLMDALEMPNLHARAFALARWWLRERLFGLGDPPPEPLAPGRRRFLIAFGIATWLYRLVVFLGIALLVYTFAFKALGVVLFVAEIVWLILLPIWRELRVWGRLRRRILRRRRTAVTGAVLAGLVVAGLVPWTTRIAAPAVLKGAETAALYLPFPARLERVAAARGDRVAAGDVLYVFAAPDITLGLAEAEARRATARRELRIAALDPVVRAATGEIRERLAQAEAEVRALAEQAARLTLVAPLAGTVLDPLPDLRPGLWLSPRTRLALVRADAPPVVDAYVEEGDLARFAVGAEAVFHPVGTEAPSRAGRVVAVSASPARPLPRPDAVLGSVHGGPLATRRAEGGLVPEQAVYRVRVALDGPPPDLQQVGRVHIAGEARSLFARVARSVLIVLVREWGT</sequence>
<dbReference type="Proteomes" id="UP000434582">
    <property type="component" value="Unassembled WGS sequence"/>
</dbReference>